<name>A0A7C0VC96_UNCW3</name>
<evidence type="ECO:0000313" key="1">
    <source>
        <dbReference type="EMBL" id="HDI83226.1"/>
    </source>
</evidence>
<accession>A0A7C0VC96</accession>
<protein>
    <submittedName>
        <fullName evidence="1">DUF1844 domain-containing protein</fullName>
    </submittedName>
</protein>
<comment type="caution">
    <text evidence="1">The sequence shown here is derived from an EMBL/GenBank/DDBJ whole genome shotgun (WGS) entry which is preliminary data.</text>
</comment>
<proteinExistence type="predicted"/>
<dbReference type="EMBL" id="DQWE01000261">
    <property type="protein sequence ID" value="HDI83226.1"/>
    <property type="molecule type" value="Genomic_DNA"/>
</dbReference>
<sequence>MMEEASFVALIVRLATGAYISMGLIEDPVSGKKKKDLEVARITIETLDMLKEKTKGNLTPEEAGFLEETLADLKLKFVKAKEEK</sequence>
<dbReference type="Pfam" id="PF08899">
    <property type="entry name" value="DUF1844"/>
    <property type="match status" value="1"/>
</dbReference>
<dbReference type="Proteomes" id="UP000885847">
    <property type="component" value="Unassembled WGS sequence"/>
</dbReference>
<dbReference type="InterPro" id="IPR014995">
    <property type="entry name" value="DUF1844"/>
</dbReference>
<reference evidence="1" key="1">
    <citation type="journal article" date="2020" name="mSystems">
        <title>Genome- and Community-Level Interaction Insights into Carbon Utilization and Element Cycling Functions of Hydrothermarchaeota in Hydrothermal Sediment.</title>
        <authorList>
            <person name="Zhou Z."/>
            <person name="Liu Y."/>
            <person name="Xu W."/>
            <person name="Pan J."/>
            <person name="Luo Z.H."/>
            <person name="Li M."/>
        </authorList>
    </citation>
    <scope>NUCLEOTIDE SEQUENCE [LARGE SCALE GENOMIC DNA]</scope>
    <source>
        <strain evidence="1">HyVt-102</strain>
    </source>
</reference>
<gene>
    <name evidence="1" type="ORF">ENF18_05495</name>
</gene>
<dbReference type="AlphaFoldDB" id="A0A7C0VC96"/>
<organism evidence="1">
    <name type="scientific">candidate division WOR-3 bacterium</name>
    <dbReference type="NCBI Taxonomy" id="2052148"/>
    <lineage>
        <taxon>Bacteria</taxon>
        <taxon>Bacteria division WOR-3</taxon>
    </lineage>
</organism>